<feature type="domain" description="DDE-1" evidence="1">
    <location>
        <begin position="8"/>
        <end position="81"/>
    </location>
</feature>
<evidence type="ECO:0000313" key="3">
    <source>
        <dbReference type="Proteomes" id="UP000016929"/>
    </source>
</evidence>
<sequence>MDYCYPGDWAIATSQNGWTDNEIGLEWLKHFNRCIAKRSNRRYRLLILDGHESHHFADFERYCKDNKIIMLCMPAYLSHIL</sequence>
<keyword evidence="3" id="KW-1185">Reference proteome</keyword>
<reference evidence="3" key="1">
    <citation type="submission" date="2012-09" db="EMBL/GenBank/DDBJ databases">
        <title>Genome sequencing and comparative transcriptomics of race 1 and race 4 of banana pathogen: Fusarium oxysporum f. sp. cubense.</title>
        <authorList>
            <person name="Fang X."/>
            <person name="Huang J."/>
        </authorList>
    </citation>
    <scope>NUCLEOTIDE SEQUENCE [LARGE SCALE GENOMIC DNA]</scope>
    <source>
        <strain evidence="3">race 4</strain>
    </source>
</reference>
<dbReference type="Proteomes" id="UP000016929">
    <property type="component" value="Unassembled WGS sequence"/>
</dbReference>
<organism evidence="2 3">
    <name type="scientific">Fusarium oxysporum f. sp. cubense (strain race 4)</name>
    <name type="common">Panama disease fungus</name>
    <dbReference type="NCBI Taxonomy" id="2502994"/>
    <lineage>
        <taxon>Eukaryota</taxon>
        <taxon>Fungi</taxon>
        <taxon>Dikarya</taxon>
        <taxon>Ascomycota</taxon>
        <taxon>Pezizomycotina</taxon>
        <taxon>Sordariomycetes</taxon>
        <taxon>Hypocreomycetidae</taxon>
        <taxon>Hypocreales</taxon>
        <taxon>Nectriaceae</taxon>
        <taxon>Fusarium</taxon>
        <taxon>Fusarium oxysporum species complex</taxon>
    </lineage>
</organism>
<proteinExistence type="predicted"/>
<dbReference type="STRING" id="1229665.N1SBM1"/>
<dbReference type="InterPro" id="IPR004875">
    <property type="entry name" value="DDE_SF_endonuclease_dom"/>
</dbReference>
<dbReference type="AlphaFoldDB" id="N1SBM1"/>
<evidence type="ECO:0000259" key="1">
    <source>
        <dbReference type="Pfam" id="PF03184"/>
    </source>
</evidence>
<gene>
    <name evidence="2" type="ORF">FOC4_g10000795</name>
</gene>
<name>N1SBM1_FUSC4</name>
<dbReference type="EMBL" id="KB726225">
    <property type="protein sequence ID" value="EMT73735.1"/>
    <property type="molecule type" value="Genomic_DNA"/>
</dbReference>
<accession>N1SBM1</accession>
<evidence type="ECO:0000313" key="2">
    <source>
        <dbReference type="EMBL" id="EMT73735.1"/>
    </source>
</evidence>
<dbReference type="GO" id="GO:0003676">
    <property type="term" value="F:nucleic acid binding"/>
    <property type="evidence" value="ECO:0007669"/>
    <property type="project" value="InterPro"/>
</dbReference>
<dbReference type="HOGENOM" id="CLU_013929_19_0_1"/>
<reference evidence="3" key="2">
    <citation type="journal article" date="2014" name="PLoS ONE">
        <title>Genome and Transcriptome Analysis of the Fungal Pathogen Fusarium oxysporum f. sp. cubense Causing Banana Vascular Wilt Disease.</title>
        <authorList>
            <person name="Guo L."/>
            <person name="Han L."/>
            <person name="Yang L."/>
            <person name="Zeng H."/>
            <person name="Fan D."/>
            <person name="Zhu Y."/>
            <person name="Feng Y."/>
            <person name="Wang G."/>
            <person name="Peng C."/>
            <person name="Jiang X."/>
            <person name="Zhou D."/>
            <person name="Ni P."/>
            <person name="Liang C."/>
            <person name="Liu L."/>
            <person name="Wang J."/>
            <person name="Mao C."/>
            <person name="Fang X."/>
            <person name="Peng M."/>
            <person name="Huang J."/>
        </authorList>
    </citation>
    <scope>NUCLEOTIDE SEQUENCE [LARGE SCALE GENOMIC DNA]</scope>
    <source>
        <strain evidence="3">race 4</strain>
    </source>
</reference>
<dbReference type="Pfam" id="PF03184">
    <property type="entry name" value="DDE_1"/>
    <property type="match status" value="1"/>
</dbReference>
<protein>
    <recommendedName>
        <fullName evidence="1">DDE-1 domain-containing protein</fullName>
    </recommendedName>
</protein>